<dbReference type="GO" id="GO:0005198">
    <property type="term" value="F:structural molecule activity"/>
    <property type="evidence" value="ECO:0007669"/>
    <property type="project" value="UniProtKB-UniRule"/>
</dbReference>
<sequence length="294" mass="30048">MAINNSIQTNVGALVALKNLSAVNSDLATTQNRVSTGLKVSSARDDASVFAVAEGVRADLKSYEAIASALGSAKGLLSVGISGLEAVSGTLQNTKAKLTQLSDASITTQQRKIYNDDLKALLGDLRNFLNGSRYNGNSLIVSSTSSAGVVKGTGTDIKVIASPNGTSITLRSQGVSAVGGFNNFTKAVSSGAATTLGATSAAGQLSAKGSFATYFNAVASSLGQLGADLRRVEQQVTFNQAISDATTEGLGSLVDADLAKESAKLQALQTKQQLSIQTLGIANQGPSILLNLFR</sequence>
<dbReference type="AlphaFoldDB" id="A0A8S8XBU0"/>
<keyword evidence="6" id="KW-0282">Flagellum</keyword>
<dbReference type="GO" id="GO:0009288">
    <property type="term" value="C:bacterial-type flagellum"/>
    <property type="evidence" value="ECO:0007669"/>
    <property type="project" value="UniProtKB-SubCell"/>
</dbReference>
<feature type="domain" description="Flagellin C-terminal" evidence="5">
    <location>
        <begin position="216"/>
        <end position="293"/>
    </location>
</feature>
<dbReference type="PANTHER" id="PTHR42792:SF2">
    <property type="entry name" value="FLAGELLIN"/>
    <property type="match status" value="1"/>
</dbReference>
<dbReference type="EMBL" id="BOPV01000001">
    <property type="protein sequence ID" value="GIL41478.1"/>
    <property type="molecule type" value="Genomic_DNA"/>
</dbReference>
<organism evidence="6 7">
    <name type="scientific">Roseiterribacter gracilis</name>
    <dbReference type="NCBI Taxonomy" id="2812848"/>
    <lineage>
        <taxon>Bacteria</taxon>
        <taxon>Pseudomonadati</taxon>
        <taxon>Pseudomonadota</taxon>
        <taxon>Alphaproteobacteria</taxon>
        <taxon>Rhodospirillales</taxon>
        <taxon>Roseiterribacteraceae</taxon>
        <taxon>Roseiterribacter</taxon>
    </lineage>
</organism>
<keyword evidence="2 3" id="KW-0975">Bacterial flagellum</keyword>
<evidence type="ECO:0000259" key="5">
    <source>
        <dbReference type="Pfam" id="PF00700"/>
    </source>
</evidence>
<feature type="domain" description="Flagellin N-terminal" evidence="4">
    <location>
        <begin position="7"/>
        <end position="140"/>
    </location>
</feature>
<evidence type="ECO:0000313" key="6">
    <source>
        <dbReference type="EMBL" id="GIL41478.1"/>
    </source>
</evidence>
<proteinExistence type="inferred from homology"/>
<evidence type="ECO:0000256" key="1">
    <source>
        <dbReference type="ARBA" id="ARBA00005709"/>
    </source>
</evidence>
<dbReference type="InterPro" id="IPR001029">
    <property type="entry name" value="Flagellin_N"/>
</dbReference>
<dbReference type="Proteomes" id="UP000681075">
    <property type="component" value="Unassembled WGS sequence"/>
</dbReference>
<gene>
    <name evidence="6" type="primary">fljJ</name>
    <name evidence="6" type="ORF">TMPK1_37150</name>
</gene>
<comment type="similarity">
    <text evidence="1 3">Belongs to the bacterial flagellin family.</text>
</comment>
<dbReference type="Pfam" id="PF00700">
    <property type="entry name" value="Flagellin_C"/>
    <property type="match status" value="1"/>
</dbReference>
<keyword evidence="7" id="KW-1185">Reference proteome</keyword>
<accession>A0A8S8XBU0</accession>
<dbReference type="PANTHER" id="PTHR42792">
    <property type="entry name" value="FLAGELLIN"/>
    <property type="match status" value="1"/>
</dbReference>
<comment type="caution">
    <text evidence="6">The sequence shown here is derived from an EMBL/GenBank/DDBJ whole genome shotgun (WGS) entry which is preliminary data.</text>
</comment>
<comment type="function">
    <text evidence="3">Flagellin is the subunit protein which polymerizes to form the filaments of bacterial flagella.</text>
</comment>
<comment type="subcellular location">
    <subcellularLocation>
        <location evidence="3">Secreted</location>
    </subcellularLocation>
    <subcellularLocation>
        <location evidence="3">Bacterial flagellum</location>
    </subcellularLocation>
</comment>
<keyword evidence="3" id="KW-0964">Secreted</keyword>
<keyword evidence="6" id="KW-0966">Cell projection</keyword>
<dbReference type="GO" id="GO:0005576">
    <property type="term" value="C:extracellular region"/>
    <property type="evidence" value="ECO:0007669"/>
    <property type="project" value="UniProtKB-SubCell"/>
</dbReference>
<keyword evidence="6" id="KW-0969">Cilium</keyword>
<dbReference type="InterPro" id="IPR001492">
    <property type="entry name" value="Flagellin"/>
</dbReference>
<name>A0A8S8XBU0_9PROT</name>
<dbReference type="Pfam" id="PF00669">
    <property type="entry name" value="Flagellin_N"/>
    <property type="match status" value="1"/>
</dbReference>
<evidence type="ECO:0000313" key="7">
    <source>
        <dbReference type="Proteomes" id="UP000681075"/>
    </source>
</evidence>
<evidence type="ECO:0000256" key="2">
    <source>
        <dbReference type="ARBA" id="ARBA00023143"/>
    </source>
</evidence>
<reference evidence="6" key="1">
    <citation type="submission" date="2021-02" db="EMBL/GenBank/DDBJ databases">
        <title>Genome sequence of Rhodospirillales sp. strain TMPK1 isolated from soil.</title>
        <authorList>
            <person name="Nakai R."/>
            <person name="Kusada H."/>
            <person name="Tamaki H."/>
        </authorList>
    </citation>
    <scope>NUCLEOTIDE SEQUENCE</scope>
    <source>
        <strain evidence="6">TMPK1</strain>
    </source>
</reference>
<dbReference type="SUPFAM" id="SSF64518">
    <property type="entry name" value="Phase 1 flagellin"/>
    <property type="match status" value="1"/>
</dbReference>
<evidence type="ECO:0000256" key="3">
    <source>
        <dbReference type="RuleBase" id="RU362073"/>
    </source>
</evidence>
<dbReference type="Gene3D" id="1.20.1330.10">
    <property type="entry name" value="f41 fragment of flagellin, N-terminal domain"/>
    <property type="match status" value="1"/>
</dbReference>
<evidence type="ECO:0000259" key="4">
    <source>
        <dbReference type="Pfam" id="PF00669"/>
    </source>
</evidence>
<dbReference type="RefSeq" id="WP_420244964.1">
    <property type="nucleotide sequence ID" value="NZ_BOPV01000001.1"/>
</dbReference>
<protein>
    <recommendedName>
        <fullName evidence="3">Flagellin</fullName>
    </recommendedName>
</protein>
<dbReference type="InterPro" id="IPR046358">
    <property type="entry name" value="Flagellin_C"/>
</dbReference>